<name>A0A9P9ITF1_9PLEO</name>
<proteinExistence type="predicted"/>
<reference evidence="1" key="1">
    <citation type="journal article" date="2021" name="Nat. Commun.">
        <title>Genetic determinants of endophytism in the Arabidopsis root mycobiome.</title>
        <authorList>
            <person name="Mesny F."/>
            <person name="Miyauchi S."/>
            <person name="Thiergart T."/>
            <person name="Pickel B."/>
            <person name="Atanasova L."/>
            <person name="Karlsson M."/>
            <person name="Huettel B."/>
            <person name="Barry K.W."/>
            <person name="Haridas S."/>
            <person name="Chen C."/>
            <person name="Bauer D."/>
            <person name="Andreopoulos W."/>
            <person name="Pangilinan J."/>
            <person name="LaButti K."/>
            <person name="Riley R."/>
            <person name="Lipzen A."/>
            <person name="Clum A."/>
            <person name="Drula E."/>
            <person name="Henrissat B."/>
            <person name="Kohler A."/>
            <person name="Grigoriev I.V."/>
            <person name="Martin F.M."/>
            <person name="Hacquard S."/>
        </authorList>
    </citation>
    <scope>NUCLEOTIDE SEQUENCE</scope>
    <source>
        <strain evidence="1">MPI-CAGE-CH-0243</strain>
    </source>
</reference>
<dbReference type="EMBL" id="JAGMWT010000004">
    <property type="protein sequence ID" value="KAH7130445.1"/>
    <property type="molecule type" value="Genomic_DNA"/>
</dbReference>
<protein>
    <submittedName>
        <fullName evidence="1">Uncharacterized protein</fullName>
    </submittedName>
</protein>
<organism evidence="1 2">
    <name type="scientific">Dendryphion nanum</name>
    <dbReference type="NCBI Taxonomy" id="256645"/>
    <lineage>
        <taxon>Eukaryota</taxon>
        <taxon>Fungi</taxon>
        <taxon>Dikarya</taxon>
        <taxon>Ascomycota</taxon>
        <taxon>Pezizomycotina</taxon>
        <taxon>Dothideomycetes</taxon>
        <taxon>Pleosporomycetidae</taxon>
        <taxon>Pleosporales</taxon>
        <taxon>Torulaceae</taxon>
        <taxon>Dendryphion</taxon>
    </lineage>
</organism>
<evidence type="ECO:0000313" key="1">
    <source>
        <dbReference type="EMBL" id="KAH7130445.1"/>
    </source>
</evidence>
<sequence length="90" mass="10077">MRARLSGFVFSMMQILSTESLHDKDSSCVWMVRSRMSQPVQIACVGYKRVPRLAGPVGTRLGSNHSLRAAAIRLIHQKNIQCSSILFIQC</sequence>
<comment type="caution">
    <text evidence="1">The sequence shown here is derived from an EMBL/GenBank/DDBJ whole genome shotgun (WGS) entry which is preliminary data.</text>
</comment>
<dbReference type="AlphaFoldDB" id="A0A9P9ITF1"/>
<evidence type="ECO:0000313" key="2">
    <source>
        <dbReference type="Proteomes" id="UP000700596"/>
    </source>
</evidence>
<gene>
    <name evidence="1" type="ORF">B0J11DRAFT_523179</name>
</gene>
<keyword evidence="2" id="KW-1185">Reference proteome</keyword>
<accession>A0A9P9ITF1</accession>
<dbReference type="Proteomes" id="UP000700596">
    <property type="component" value="Unassembled WGS sequence"/>
</dbReference>